<dbReference type="InterPro" id="IPR011256">
    <property type="entry name" value="Reg_factor_effector_dom_sf"/>
</dbReference>
<dbReference type="InterPro" id="IPR006917">
    <property type="entry name" value="SOUL_heme-bd"/>
</dbReference>
<evidence type="ECO:0000256" key="1">
    <source>
        <dbReference type="ARBA" id="ARBA00009817"/>
    </source>
</evidence>
<comment type="similarity">
    <text evidence="1">Belongs to the HEBP family.</text>
</comment>
<dbReference type="PANTHER" id="PTHR11220">
    <property type="entry name" value="HEME-BINDING PROTEIN-RELATED"/>
    <property type="match status" value="1"/>
</dbReference>
<dbReference type="Gramene" id="OMO88778">
    <property type="protein sequence ID" value="OMO88778"/>
    <property type="gene ID" value="CCACVL1_08210"/>
</dbReference>
<dbReference type="Proteomes" id="UP000188268">
    <property type="component" value="Unassembled WGS sequence"/>
</dbReference>
<dbReference type="FunFam" id="3.20.80.10:FF:000002">
    <property type="entry name" value="Heme-binding protein 2"/>
    <property type="match status" value="1"/>
</dbReference>
<protein>
    <submittedName>
        <fullName evidence="3">SOUL heme-binding protein</fullName>
    </submittedName>
</protein>
<accession>A0A1R3J1S2</accession>
<dbReference type="OrthoDB" id="6424451at2759"/>
<dbReference type="PANTHER" id="PTHR11220:SF59">
    <property type="entry name" value="HEME-BINDING PROTEIN 2-LIKE"/>
    <property type="match status" value="1"/>
</dbReference>
<evidence type="ECO:0000313" key="3">
    <source>
        <dbReference type="EMBL" id="OMO88778.1"/>
    </source>
</evidence>
<dbReference type="Pfam" id="PF04832">
    <property type="entry name" value="SOUL"/>
    <property type="match status" value="1"/>
</dbReference>
<proteinExistence type="inferred from homology"/>
<feature type="chain" id="PRO_5012006177" evidence="2">
    <location>
        <begin position="23"/>
        <end position="222"/>
    </location>
</feature>
<evidence type="ECO:0000313" key="4">
    <source>
        <dbReference type="Proteomes" id="UP000188268"/>
    </source>
</evidence>
<dbReference type="OMA" id="HCEVWYV"/>
<feature type="signal peptide" evidence="2">
    <location>
        <begin position="1"/>
        <end position="22"/>
    </location>
</feature>
<evidence type="ECO:0000256" key="2">
    <source>
        <dbReference type="SAM" id="SignalP"/>
    </source>
</evidence>
<name>A0A1R3J1S2_COCAP</name>
<dbReference type="SUPFAM" id="SSF55136">
    <property type="entry name" value="Probable bacterial effector-binding domain"/>
    <property type="match status" value="1"/>
</dbReference>
<sequence>MNKFGFVLLVMAAFSMAKQVEGKKGYEKPVNCGHLECAPYQVIESQQEFEIRSYAKGMWVATSPISSASYKDAAAKGFNILFAYIQGNNDHAVKINMTAPVWVNIITPATQPNYLHNLTFVVHFYMPQEFQNSLPPQSAQAHTVELPDHKFSAVRRFGGFMDDSNISAEISALKKSLNATAWDTHSVDYPLLYTAAAYNSPFEHENRVNEVMLWFDQQLIKT</sequence>
<keyword evidence="2" id="KW-0732">Signal</keyword>
<dbReference type="EMBL" id="AWWV01008915">
    <property type="protein sequence ID" value="OMO88778.1"/>
    <property type="molecule type" value="Genomic_DNA"/>
</dbReference>
<keyword evidence="4" id="KW-1185">Reference proteome</keyword>
<gene>
    <name evidence="3" type="ORF">CCACVL1_08210</name>
</gene>
<dbReference type="Gene3D" id="3.20.80.10">
    <property type="entry name" value="Regulatory factor, effector binding domain"/>
    <property type="match status" value="1"/>
</dbReference>
<dbReference type="AlphaFoldDB" id="A0A1R3J1S2"/>
<reference evidence="3 4" key="1">
    <citation type="submission" date="2013-09" db="EMBL/GenBank/DDBJ databases">
        <title>Corchorus capsularis genome sequencing.</title>
        <authorList>
            <person name="Alam M."/>
            <person name="Haque M.S."/>
            <person name="Islam M.S."/>
            <person name="Emdad E.M."/>
            <person name="Islam M.M."/>
            <person name="Ahmed B."/>
            <person name="Halim A."/>
            <person name="Hossen Q.M.M."/>
            <person name="Hossain M.Z."/>
            <person name="Ahmed R."/>
            <person name="Khan M.M."/>
            <person name="Islam R."/>
            <person name="Rashid M.M."/>
            <person name="Khan S.A."/>
            <person name="Rahman M.S."/>
            <person name="Alam M."/>
        </authorList>
    </citation>
    <scope>NUCLEOTIDE SEQUENCE [LARGE SCALE GENOMIC DNA]</scope>
    <source>
        <strain evidence="4">cv. CVL-1</strain>
        <tissue evidence="3">Whole seedling</tissue>
    </source>
</reference>
<comment type="caution">
    <text evidence="3">The sequence shown here is derived from an EMBL/GenBank/DDBJ whole genome shotgun (WGS) entry which is preliminary data.</text>
</comment>
<organism evidence="3 4">
    <name type="scientific">Corchorus capsularis</name>
    <name type="common">Jute</name>
    <dbReference type="NCBI Taxonomy" id="210143"/>
    <lineage>
        <taxon>Eukaryota</taxon>
        <taxon>Viridiplantae</taxon>
        <taxon>Streptophyta</taxon>
        <taxon>Embryophyta</taxon>
        <taxon>Tracheophyta</taxon>
        <taxon>Spermatophyta</taxon>
        <taxon>Magnoliopsida</taxon>
        <taxon>eudicotyledons</taxon>
        <taxon>Gunneridae</taxon>
        <taxon>Pentapetalae</taxon>
        <taxon>rosids</taxon>
        <taxon>malvids</taxon>
        <taxon>Malvales</taxon>
        <taxon>Malvaceae</taxon>
        <taxon>Grewioideae</taxon>
        <taxon>Apeibeae</taxon>
        <taxon>Corchorus</taxon>
    </lineage>
</organism>